<dbReference type="NCBIfam" id="TIGR00060">
    <property type="entry name" value="L18_bact"/>
    <property type="match status" value="1"/>
</dbReference>
<dbReference type="EMBL" id="CP058555">
    <property type="protein sequence ID" value="QMV71245.1"/>
    <property type="molecule type" value="Genomic_DNA"/>
</dbReference>
<dbReference type="PANTHER" id="PTHR12899:SF3">
    <property type="entry name" value="LARGE RIBOSOMAL SUBUNIT PROTEIN UL18M"/>
    <property type="match status" value="1"/>
</dbReference>
<comment type="subunit">
    <text evidence="7">Part of the 50S ribosomal subunit; part of the 5S rRNA/L5/L18/L25 subcomplex. Contacts the 5S and 23S rRNAs.</text>
</comment>
<dbReference type="SUPFAM" id="SSF53137">
    <property type="entry name" value="Translational machinery components"/>
    <property type="match status" value="1"/>
</dbReference>
<keyword evidence="3 7" id="KW-0694">RNA-binding</keyword>
<dbReference type="HAMAP" id="MF_01337_B">
    <property type="entry name" value="Ribosomal_uL18_B"/>
    <property type="match status" value="1"/>
</dbReference>
<dbReference type="GO" id="GO:0006412">
    <property type="term" value="P:translation"/>
    <property type="evidence" value="ECO:0007669"/>
    <property type="project" value="UniProtKB-UniRule"/>
</dbReference>
<keyword evidence="5 7" id="KW-0687">Ribonucleoprotein</keyword>
<keyword evidence="4 7" id="KW-0689">Ribosomal protein</keyword>
<evidence type="ECO:0000256" key="7">
    <source>
        <dbReference type="HAMAP-Rule" id="MF_01337"/>
    </source>
</evidence>
<gene>
    <name evidence="7 8" type="primary">rplR</name>
    <name evidence="8" type="ORF">HS960_18270</name>
</gene>
<dbReference type="GO" id="GO:0022625">
    <property type="term" value="C:cytosolic large ribosomal subunit"/>
    <property type="evidence" value="ECO:0007669"/>
    <property type="project" value="TreeGrafter"/>
</dbReference>
<dbReference type="InterPro" id="IPR004389">
    <property type="entry name" value="Ribosomal_uL18_bac-type"/>
</dbReference>
<evidence type="ECO:0000256" key="5">
    <source>
        <dbReference type="ARBA" id="ARBA00023274"/>
    </source>
</evidence>
<dbReference type="CDD" id="cd00432">
    <property type="entry name" value="Ribosomal_L18_L5e"/>
    <property type="match status" value="1"/>
</dbReference>
<proteinExistence type="inferred from homology"/>
<dbReference type="RefSeq" id="WP_172392455.1">
    <property type="nucleotide sequence ID" value="NZ_CP142424.1"/>
</dbReference>
<name>A0A7G5EB70_9SPHI</name>
<dbReference type="InterPro" id="IPR005484">
    <property type="entry name" value="Ribosomal_uL18_bac/plant/anim"/>
</dbReference>
<comment type="function">
    <text evidence="7">This is one of the proteins that bind and probably mediate the attachment of the 5S RNA into the large ribosomal subunit, where it forms part of the central protuberance.</text>
</comment>
<dbReference type="PANTHER" id="PTHR12899">
    <property type="entry name" value="39S RIBOSOMAL PROTEIN L18, MITOCHONDRIAL"/>
    <property type="match status" value="1"/>
</dbReference>
<evidence type="ECO:0000256" key="2">
    <source>
        <dbReference type="ARBA" id="ARBA00022730"/>
    </source>
</evidence>
<sequence>MIIMAGQKASRRERIKKGIRKNLAGTSERPRLSVFRSNKGIYAQIIDDNAGKTLVAASSLSKEFVASGNKVDQSKAVGKLVAEKAVAAGINKVVFDRNGYLYHGRIKSLAEGAREGGLDF</sequence>
<keyword evidence="2 7" id="KW-0699">rRNA-binding</keyword>
<protein>
    <recommendedName>
        <fullName evidence="6 7">Large ribosomal subunit protein uL18</fullName>
    </recommendedName>
</protein>
<accession>A0A7G5EB70</accession>
<dbReference type="GO" id="GO:0008097">
    <property type="term" value="F:5S rRNA binding"/>
    <property type="evidence" value="ECO:0007669"/>
    <property type="project" value="TreeGrafter"/>
</dbReference>
<dbReference type="Gene3D" id="3.30.420.100">
    <property type="match status" value="1"/>
</dbReference>
<dbReference type="Pfam" id="PF00861">
    <property type="entry name" value="Ribosomal_L18p"/>
    <property type="match status" value="1"/>
</dbReference>
<comment type="similarity">
    <text evidence="1 7">Belongs to the universal ribosomal protein uL18 family.</text>
</comment>
<organism evidence="8 9">
    <name type="scientific">Sphingobacterium paramultivorum</name>
    <dbReference type="NCBI Taxonomy" id="2886510"/>
    <lineage>
        <taxon>Bacteria</taxon>
        <taxon>Pseudomonadati</taxon>
        <taxon>Bacteroidota</taxon>
        <taxon>Sphingobacteriia</taxon>
        <taxon>Sphingobacteriales</taxon>
        <taxon>Sphingobacteriaceae</taxon>
        <taxon>Sphingobacterium</taxon>
    </lineage>
</organism>
<evidence type="ECO:0000256" key="6">
    <source>
        <dbReference type="ARBA" id="ARBA00035197"/>
    </source>
</evidence>
<evidence type="ECO:0000256" key="3">
    <source>
        <dbReference type="ARBA" id="ARBA00022884"/>
    </source>
</evidence>
<evidence type="ECO:0000256" key="1">
    <source>
        <dbReference type="ARBA" id="ARBA00007116"/>
    </source>
</evidence>
<dbReference type="Proteomes" id="UP000515450">
    <property type="component" value="Chromosome"/>
</dbReference>
<evidence type="ECO:0000313" key="9">
    <source>
        <dbReference type="Proteomes" id="UP000515450"/>
    </source>
</evidence>
<evidence type="ECO:0000313" key="8">
    <source>
        <dbReference type="EMBL" id="QMV71245.1"/>
    </source>
</evidence>
<dbReference type="GO" id="GO:0003735">
    <property type="term" value="F:structural constituent of ribosome"/>
    <property type="evidence" value="ECO:0007669"/>
    <property type="project" value="InterPro"/>
</dbReference>
<dbReference type="AlphaFoldDB" id="A0A7G5EB70"/>
<keyword evidence="9" id="KW-1185">Reference proteome</keyword>
<evidence type="ECO:0000256" key="4">
    <source>
        <dbReference type="ARBA" id="ARBA00022980"/>
    </source>
</evidence>
<dbReference type="InterPro" id="IPR057268">
    <property type="entry name" value="Ribosomal_L18"/>
</dbReference>
<dbReference type="FunFam" id="3.30.420.100:FF:000003">
    <property type="entry name" value="50S ribosomal protein L18"/>
    <property type="match status" value="1"/>
</dbReference>
<reference evidence="8 9" key="1">
    <citation type="journal article" date="2020" name="G3 (Bethesda)">
        <title>CeMbio - The Caenorhabditis elegans Microbiome Resource.</title>
        <authorList>
            <person name="Dirksen P."/>
            <person name="Assie A."/>
            <person name="Zimmermann J."/>
            <person name="Zhang F."/>
            <person name="Tietje A.M."/>
            <person name="Marsh S.A."/>
            <person name="Felix M.A."/>
            <person name="Shapira M."/>
            <person name="Kaleta C."/>
            <person name="Schulenburg H."/>
            <person name="Samuel B."/>
        </authorList>
    </citation>
    <scope>NUCLEOTIDE SEQUENCE [LARGE SCALE GENOMIC DNA]</scope>
    <source>
        <strain evidence="8 9">BIGb0170</strain>
    </source>
</reference>